<evidence type="ECO:0000313" key="3">
    <source>
        <dbReference type="Proteomes" id="UP000220102"/>
    </source>
</evidence>
<gene>
    <name evidence="2" type="ORF">CRI94_17030</name>
</gene>
<name>A0A2A8CT89_9BACT</name>
<comment type="caution">
    <text evidence="2">The sequence shown here is derived from an EMBL/GenBank/DDBJ whole genome shotgun (WGS) entry which is preliminary data.</text>
</comment>
<keyword evidence="3" id="KW-1185">Reference proteome</keyword>
<dbReference type="RefSeq" id="WP_098079112.1">
    <property type="nucleotide sequence ID" value="NZ_PDEQ01000013.1"/>
</dbReference>
<accession>A0A2A8CT89</accession>
<protein>
    <submittedName>
        <fullName evidence="2">Uncharacterized protein</fullName>
    </submittedName>
</protein>
<proteinExistence type="predicted"/>
<feature type="region of interest" description="Disordered" evidence="1">
    <location>
        <begin position="26"/>
        <end position="49"/>
    </location>
</feature>
<dbReference type="AlphaFoldDB" id="A0A2A8CT89"/>
<evidence type="ECO:0000256" key="1">
    <source>
        <dbReference type="SAM" id="MobiDB-lite"/>
    </source>
</evidence>
<sequence>MPQQSPPPLSHEEETVIAFSQLLEEEELPEEARRSVPVPAPSTDDVVSRGIDELSAEIWDWAEQHPGVDDALARRISAMEPGGEDRSGSVAGTDVGGVSLSGDSPGDESGNEATGAQRPNVAEPGTSEVGADEYRRPGPGRRRSNGGRTGMTGDRPGSPRDAAASDLEDPEGLYVLRNAVNLARDLARGMRDRL</sequence>
<dbReference type="EMBL" id="PDEQ01000013">
    <property type="protein sequence ID" value="PEN10936.1"/>
    <property type="molecule type" value="Genomic_DNA"/>
</dbReference>
<evidence type="ECO:0000313" key="2">
    <source>
        <dbReference type="EMBL" id="PEN10936.1"/>
    </source>
</evidence>
<reference evidence="2 3" key="1">
    <citation type="submission" date="2017-10" db="EMBL/GenBank/DDBJ databases">
        <title>Draft genome of Longibacter Salinarum.</title>
        <authorList>
            <person name="Goh K.M."/>
            <person name="Shamsir M.S."/>
            <person name="Lim S.W."/>
        </authorList>
    </citation>
    <scope>NUCLEOTIDE SEQUENCE [LARGE SCALE GENOMIC DNA]</scope>
    <source>
        <strain evidence="2 3">KCTC 52045</strain>
    </source>
</reference>
<dbReference type="Proteomes" id="UP000220102">
    <property type="component" value="Unassembled WGS sequence"/>
</dbReference>
<organism evidence="2 3">
    <name type="scientific">Longibacter salinarum</name>
    <dbReference type="NCBI Taxonomy" id="1850348"/>
    <lineage>
        <taxon>Bacteria</taxon>
        <taxon>Pseudomonadati</taxon>
        <taxon>Rhodothermota</taxon>
        <taxon>Rhodothermia</taxon>
        <taxon>Rhodothermales</taxon>
        <taxon>Salisaetaceae</taxon>
        <taxon>Longibacter</taxon>
    </lineage>
</organism>
<feature type="region of interest" description="Disordered" evidence="1">
    <location>
        <begin position="72"/>
        <end position="171"/>
    </location>
</feature>